<dbReference type="InterPro" id="IPR036890">
    <property type="entry name" value="HATPase_C_sf"/>
</dbReference>
<dbReference type="PROSITE" id="PS50110">
    <property type="entry name" value="RESPONSE_REGULATORY"/>
    <property type="match status" value="1"/>
</dbReference>
<keyword evidence="1" id="KW-0808">Transferase</keyword>
<dbReference type="GO" id="GO:0000155">
    <property type="term" value="F:phosphorelay sensor kinase activity"/>
    <property type="evidence" value="ECO:0007669"/>
    <property type="project" value="InterPro"/>
</dbReference>
<dbReference type="Pfam" id="PF07730">
    <property type="entry name" value="HisKA_3"/>
    <property type="match status" value="1"/>
</dbReference>
<evidence type="ECO:0000259" key="6">
    <source>
        <dbReference type="PROSITE" id="PS50110"/>
    </source>
</evidence>
<evidence type="ECO:0000256" key="1">
    <source>
        <dbReference type="ARBA" id="ARBA00022679"/>
    </source>
</evidence>
<dbReference type="PANTHER" id="PTHR24421:SF59">
    <property type="entry name" value="OXYGEN SENSOR HISTIDINE KINASE NREB"/>
    <property type="match status" value="1"/>
</dbReference>
<protein>
    <submittedName>
        <fullName evidence="7">Response regulator</fullName>
    </submittedName>
</protein>
<dbReference type="InterPro" id="IPR011006">
    <property type="entry name" value="CheY-like_superfamily"/>
</dbReference>
<dbReference type="SMART" id="SM00448">
    <property type="entry name" value="REC"/>
    <property type="match status" value="1"/>
</dbReference>
<evidence type="ECO:0000313" key="7">
    <source>
        <dbReference type="EMBL" id="MDG0863903.1"/>
    </source>
</evidence>
<dbReference type="AlphaFoldDB" id="A0A9X4LP79"/>
<dbReference type="Proteomes" id="UP001152766">
    <property type="component" value="Unassembled WGS sequence"/>
</dbReference>
<keyword evidence="3" id="KW-0902">Two-component regulatory system</keyword>
<dbReference type="InterPro" id="IPR001789">
    <property type="entry name" value="Sig_transdc_resp-reg_receiver"/>
</dbReference>
<sequence length="386" mass="41790">MTISGEEQAPRVLRVLHVEDSELDHQLISTQLTRAGLSVELQRLDALPAVLAALDERWDAVISDFNLPGYSGLEVLDALKARALPLPFILISGEIGEDIAVAAMRNGASDYLLKNNLNRLAPALLHAIDAAENERARLAADQELVRSKQRLHQLAGHLQTSVELERAAIAREIHDDVGGSLTAIKFDLAWIDRHATEPEVRQRVGAALETVNSAIDASQRIMHNLRPAILEQGLVAALQWMTARFERRTGIEAGLRIGEERLELPPGVPLVAYRTAQEALTNVSKHAQATRVDIELSLDSGVLTLEIRDDGRGIAPGDLAKERSFGIRGLHERAATVGGWVDLSASPGGGTSLILTVPLAQDAIDALDDATDFGEDHDSASIWGRV</sequence>
<reference evidence="7" key="1">
    <citation type="submission" date="2019-02" db="EMBL/GenBank/DDBJ databases">
        <title>Draft genome of the type strain Pelomonas aquatica CCUG 52575T.</title>
        <authorList>
            <person name="Gomila M."/>
            <person name="Lalucat J."/>
        </authorList>
    </citation>
    <scope>NUCLEOTIDE SEQUENCE</scope>
    <source>
        <strain evidence="7">CCUG 52575</strain>
    </source>
</reference>
<feature type="domain" description="Response regulatory" evidence="6">
    <location>
        <begin position="14"/>
        <end position="129"/>
    </location>
</feature>
<keyword evidence="4" id="KW-0597">Phosphoprotein</keyword>
<gene>
    <name evidence="7" type="ORF">EXJ73_15680</name>
</gene>
<name>A0A9X4LP79_9BURK</name>
<feature type="modified residue" description="4-aspartylphosphate" evidence="4">
    <location>
        <position position="64"/>
    </location>
</feature>
<dbReference type="GO" id="GO:0016020">
    <property type="term" value="C:membrane"/>
    <property type="evidence" value="ECO:0007669"/>
    <property type="project" value="InterPro"/>
</dbReference>
<proteinExistence type="predicted"/>
<dbReference type="InterPro" id="IPR003594">
    <property type="entry name" value="HATPase_dom"/>
</dbReference>
<keyword evidence="2" id="KW-0418">Kinase</keyword>
<dbReference type="SUPFAM" id="SSF52172">
    <property type="entry name" value="CheY-like"/>
    <property type="match status" value="1"/>
</dbReference>
<evidence type="ECO:0000256" key="2">
    <source>
        <dbReference type="ARBA" id="ARBA00022777"/>
    </source>
</evidence>
<dbReference type="EMBL" id="SGUG01000023">
    <property type="protein sequence ID" value="MDG0863903.1"/>
    <property type="molecule type" value="Genomic_DNA"/>
</dbReference>
<evidence type="ECO:0000256" key="4">
    <source>
        <dbReference type="PROSITE-ProRule" id="PRU00169"/>
    </source>
</evidence>
<dbReference type="Pfam" id="PF02518">
    <property type="entry name" value="HATPase_c"/>
    <property type="match status" value="1"/>
</dbReference>
<dbReference type="Gene3D" id="1.20.5.1930">
    <property type="match status" value="1"/>
</dbReference>
<dbReference type="PANTHER" id="PTHR24421">
    <property type="entry name" value="NITRATE/NITRITE SENSOR PROTEIN NARX-RELATED"/>
    <property type="match status" value="1"/>
</dbReference>
<feature type="coiled-coil region" evidence="5">
    <location>
        <begin position="114"/>
        <end position="148"/>
    </location>
</feature>
<dbReference type="SMART" id="SM00387">
    <property type="entry name" value="HATPase_c"/>
    <property type="match status" value="1"/>
</dbReference>
<organism evidence="7 8">
    <name type="scientific">Pelomonas aquatica</name>
    <dbReference type="NCBI Taxonomy" id="431058"/>
    <lineage>
        <taxon>Bacteria</taxon>
        <taxon>Pseudomonadati</taxon>
        <taxon>Pseudomonadota</taxon>
        <taxon>Betaproteobacteria</taxon>
        <taxon>Burkholderiales</taxon>
        <taxon>Sphaerotilaceae</taxon>
        <taxon>Roseateles</taxon>
    </lineage>
</organism>
<dbReference type="CDD" id="cd00156">
    <property type="entry name" value="REC"/>
    <property type="match status" value="1"/>
</dbReference>
<dbReference type="CDD" id="cd16917">
    <property type="entry name" value="HATPase_UhpB-NarQ-NarX-like"/>
    <property type="match status" value="1"/>
</dbReference>
<dbReference type="InterPro" id="IPR011712">
    <property type="entry name" value="Sig_transdc_His_kin_sub3_dim/P"/>
</dbReference>
<dbReference type="GO" id="GO:0046983">
    <property type="term" value="F:protein dimerization activity"/>
    <property type="evidence" value="ECO:0007669"/>
    <property type="project" value="InterPro"/>
</dbReference>
<comment type="caution">
    <text evidence="7">The sequence shown here is derived from an EMBL/GenBank/DDBJ whole genome shotgun (WGS) entry which is preliminary data.</text>
</comment>
<dbReference type="SUPFAM" id="SSF55874">
    <property type="entry name" value="ATPase domain of HSP90 chaperone/DNA topoisomerase II/histidine kinase"/>
    <property type="match status" value="1"/>
</dbReference>
<dbReference type="Gene3D" id="3.30.565.10">
    <property type="entry name" value="Histidine kinase-like ATPase, C-terminal domain"/>
    <property type="match status" value="1"/>
</dbReference>
<evidence type="ECO:0000256" key="5">
    <source>
        <dbReference type="SAM" id="Coils"/>
    </source>
</evidence>
<dbReference type="Gene3D" id="3.40.50.2300">
    <property type="match status" value="1"/>
</dbReference>
<accession>A0A9X4LP79</accession>
<keyword evidence="5" id="KW-0175">Coiled coil</keyword>
<evidence type="ECO:0000256" key="3">
    <source>
        <dbReference type="ARBA" id="ARBA00023012"/>
    </source>
</evidence>
<dbReference type="RefSeq" id="WP_268154642.1">
    <property type="nucleotide sequence ID" value="NZ_JAPPUW010000042.1"/>
</dbReference>
<dbReference type="InterPro" id="IPR050482">
    <property type="entry name" value="Sensor_HK_TwoCompSys"/>
</dbReference>
<evidence type="ECO:0000313" key="8">
    <source>
        <dbReference type="Proteomes" id="UP001152766"/>
    </source>
</evidence>
<dbReference type="Pfam" id="PF00072">
    <property type="entry name" value="Response_reg"/>
    <property type="match status" value="1"/>
</dbReference>
<keyword evidence="8" id="KW-1185">Reference proteome</keyword>